<dbReference type="GO" id="GO:0019867">
    <property type="term" value="C:outer membrane"/>
    <property type="evidence" value="ECO:0007669"/>
    <property type="project" value="InterPro"/>
</dbReference>
<dbReference type="Pfam" id="PF11962">
    <property type="entry name" value="Peptidase_G2"/>
    <property type="match status" value="1"/>
</dbReference>
<dbReference type="InterPro" id="IPR008640">
    <property type="entry name" value="Adhesin_Head_dom"/>
</dbReference>
<dbReference type="Proteomes" id="UP000194435">
    <property type="component" value="Unassembled WGS sequence"/>
</dbReference>
<dbReference type="NCBIfam" id="TIGR03720">
    <property type="entry name" value="exospor_lead"/>
    <property type="match status" value="1"/>
</dbReference>
<dbReference type="Gene3D" id="2.150.10.10">
    <property type="entry name" value="Serralysin-like metalloprotease, C-terminal"/>
    <property type="match status" value="2"/>
</dbReference>
<dbReference type="RefSeq" id="WP_309599302.1">
    <property type="nucleotide sequence ID" value="NZ_FWZC01000041.1"/>
</dbReference>
<dbReference type="SUPFAM" id="SSF101967">
    <property type="entry name" value="Adhesin YadA, collagen-binding domain"/>
    <property type="match status" value="1"/>
</dbReference>
<dbReference type="EMBL" id="FWZC01000041">
    <property type="protein sequence ID" value="SME14121.1"/>
    <property type="molecule type" value="Genomic_DNA"/>
</dbReference>
<comment type="caution">
    <text evidence="4">The sequence shown here is derived from an EMBL/GenBank/DDBJ whole genome shotgun (WGS) entry which is preliminary data.</text>
</comment>
<dbReference type="CDD" id="cd12820">
    <property type="entry name" value="LbR_YadA-like"/>
    <property type="match status" value="1"/>
</dbReference>
<evidence type="ECO:0000256" key="1">
    <source>
        <dbReference type="SAM" id="MobiDB-lite"/>
    </source>
</evidence>
<feature type="domain" description="Trimeric autotransporter adhesin YadA-like head" evidence="2">
    <location>
        <begin position="158"/>
        <end position="179"/>
    </location>
</feature>
<gene>
    <name evidence="4" type="ORF">BACERE00221_02902</name>
</gene>
<evidence type="ECO:0000313" key="5">
    <source>
        <dbReference type="Proteomes" id="UP000194435"/>
    </source>
</evidence>
<evidence type="ECO:0000259" key="2">
    <source>
        <dbReference type="Pfam" id="PF05658"/>
    </source>
</evidence>
<evidence type="ECO:0000313" key="4">
    <source>
        <dbReference type="EMBL" id="SME14121.1"/>
    </source>
</evidence>
<dbReference type="AlphaFoldDB" id="A0A9X8SFX2"/>
<feature type="domain" description="Trimeric autotransporter adhesin YadA-like head" evidence="2">
    <location>
        <begin position="88"/>
        <end position="110"/>
    </location>
</feature>
<organism evidence="4 5">
    <name type="scientific">Bacillus paranthracis</name>
    <dbReference type="NCBI Taxonomy" id="2026186"/>
    <lineage>
        <taxon>Bacteria</taxon>
        <taxon>Bacillati</taxon>
        <taxon>Bacillota</taxon>
        <taxon>Bacilli</taxon>
        <taxon>Bacillales</taxon>
        <taxon>Bacillaceae</taxon>
        <taxon>Bacillus</taxon>
        <taxon>Bacillus cereus group</taxon>
    </lineage>
</organism>
<dbReference type="Gene3D" id="4.10.80.40">
    <property type="entry name" value="succinate dehydrogenase protein domain"/>
    <property type="match status" value="1"/>
</dbReference>
<dbReference type="Gene3D" id="2.40.300.10">
    <property type="entry name" value="Head decoration protein D"/>
    <property type="match status" value="1"/>
</dbReference>
<accession>A0A9X8SFX2</accession>
<proteinExistence type="predicted"/>
<dbReference type="InterPro" id="IPR021865">
    <property type="entry name" value="Peptidase_G2"/>
</dbReference>
<sequence>MLNKKKWEGLISDDFLSAAALDPNLIGPTLPPIPSITFPTGTTGPTGSTGSTGNTGPTATICIRTDPNNGCSVAEGIATLAEGFASHAEGENTVASGDDSHAEGNFTIAFEFASHAEGVSSIAGGIASHAEGENTIANGRSSHAEGTDVVADGESSHAEGTLTTASGNASHAEGENTIARGFASHAEGVSSTAAAFYSHAEGENTIARGIASHAEGVETTAAGTASHAEGSLTTALGIASHAEGTDTTALGIASHAEGVNTIANANYSHAEGLNTVVNSIHLGSHIMGQNGVTRFPFSWHLANGLAVGPSLNSAVIEGLTGNLYLDGTVFFSAAADYAEMFETVDKNPIDVGYFVTLDGDKIRKANANDNYILGVVSANPAMIADASDLRWHNLFVTDEWGRTQYHEVVVPEIKDDKGRVIHPSFTKSEPILNPEWDSSQEYIPRLQRPEWVPVGLVGKLLVRDDGTCQVDGYCKSNDEGIATTSTKGYRVMKRTGPNQIMILVR</sequence>
<name>A0A9X8SFX2_9BACI</name>
<dbReference type="InterPro" id="IPR011049">
    <property type="entry name" value="Serralysin-like_metalloprot_C"/>
</dbReference>
<dbReference type="Pfam" id="PF05658">
    <property type="entry name" value="YadA_head"/>
    <property type="match status" value="4"/>
</dbReference>
<feature type="domain" description="Peptidase G2 IMC autoproteolytic cleavage" evidence="3">
    <location>
        <begin position="316"/>
        <end position="495"/>
    </location>
</feature>
<reference evidence="4 5" key="1">
    <citation type="submission" date="2017-04" db="EMBL/GenBank/DDBJ databases">
        <authorList>
            <person name="Criscuolo A."/>
        </authorList>
    </citation>
    <scope>NUCLEOTIDE SEQUENCE [LARGE SCALE GENOMIC DNA]</scope>
    <source>
        <strain evidence="4">16-00221</strain>
    </source>
</reference>
<dbReference type="InterPro" id="IPR021201">
    <property type="entry name" value="Leader_pep_exosporium"/>
</dbReference>
<evidence type="ECO:0000259" key="3">
    <source>
        <dbReference type="Pfam" id="PF11962"/>
    </source>
</evidence>
<protein>
    <submittedName>
        <fullName evidence="4">Hep_Hag</fullName>
    </submittedName>
</protein>
<feature type="domain" description="Trimeric autotransporter adhesin YadA-like head" evidence="2">
    <location>
        <begin position="242"/>
        <end position="263"/>
    </location>
</feature>
<feature type="region of interest" description="Disordered" evidence="1">
    <location>
        <begin position="137"/>
        <end position="169"/>
    </location>
</feature>
<feature type="domain" description="Trimeric autotransporter adhesin YadA-like head" evidence="2">
    <location>
        <begin position="130"/>
        <end position="151"/>
    </location>
</feature>